<dbReference type="Pfam" id="PF12771">
    <property type="entry name" value="SusD-like_2"/>
    <property type="match status" value="1"/>
</dbReference>
<accession>A0A4R6J2D0</accession>
<evidence type="ECO:0000256" key="1">
    <source>
        <dbReference type="SAM" id="SignalP"/>
    </source>
</evidence>
<evidence type="ECO:0000313" key="2">
    <source>
        <dbReference type="EMBL" id="TDO29440.1"/>
    </source>
</evidence>
<dbReference type="AlphaFoldDB" id="A0A4R6J2D0"/>
<proteinExistence type="predicted"/>
<reference evidence="2 3" key="1">
    <citation type="submission" date="2019-03" db="EMBL/GenBank/DDBJ databases">
        <title>Genomic Encyclopedia of Archaeal and Bacterial Type Strains, Phase II (KMG-II): from individual species to whole genera.</title>
        <authorList>
            <person name="Goeker M."/>
        </authorList>
    </citation>
    <scope>NUCLEOTIDE SEQUENCE [LARGE SCALE GENOMIC DNA]</scope>
    <source>
        <strain evidence="2 3">DSM 28323</strain>
    </source>
</reference>
<organism evidence="2 3">
    <name type="scientific">Sediminibacterium goheungense</name>
    <dbReference type="NCBI Taxonomy" id="1086393"/>
    <lineage>
        <taxon>Bacteria</taxon>
        <taxon>Pseudomonadati</taxon>
        <taxon>Bacteroidota</taxon>
        <taxon>Chitinophagia</taxon>
        <taxon>Chitinophagales</taxon>
        <taxon>Chitinophagaceae</taxon>
        <taxon>Sediminibacterium</taxon>
    </lineage>
</organism>
<feature type="signal peptide" evidence="1">
    <location>
        <begin position="1"/>
        <end position="26"/>
    </location>
</feature>
<dbReference type="EMBL" id="SNWP01000010">
    <property type="protein sequence ID" value="TDO29440.1"/>
    <property type="molecule type" value="Genomic_DNA"/>
</dbReference>
<dbReference type="OrthoDB" id="9766256at2"/>
<dbReference type="SUPFAM" id="SSF48452">
    <property type="entry name" value="TPR-like"/>
    <property type="match status" value="1"/>
</dbReference>
<gene>
    <name evidence="2" type="ORF">BC659_1529</name>
</gene>
<feature type="chain" id="PRO_5020269925" evidence="1">
    <location>
        <begin position="27"/>
        <end position="479"/>
    </location>
</feature>
<dbReference type="PROSITE" id="PS51257">
    <property type="entry name" value="PROKAR_LIPOPROTEIN"/>
    <property type="match status" value="1"/>
</dbReference>
<evidence type="ECO:0000313" key="3">
    <source>
        <dbReference type="Proteomes" id="UP000295741"/>
    </source>
</evidence>
<dbReference type="InterPro" id="IPR011990">
    <property type="entry name" value="TPR-like_helical_dom_sf"/>
</dbReference>
<keyword evidence="1" id="KW-0732">Signal</keyword>
<name>A0A4R6J2D0_9BACT</name>
<dbReference type="InterPro" id="IPR041662">
    <property type="entry name" value="SusD-like_2"/>
</dbReference>
<dbReference type="RefSeq" id="WP_133474039.1">
    <property type="nucleotide sequence ID" value="NZ_SNWP01000010.1"/>
</dbReference>
<sequence length="479" mass="53969">MQQYKPYTLLLIAATLLFSACDKDFAEVNTDPNRIDKISPGTLLNPIIYEVSSFNTRRADDFTFNLMQVALPFPSASGGVHRYDVAENAGSSTWTTYYRWLTNVKEMYNAAVELNDPNYQAIALTLNAWIYANLTDCFGNVPMTEAAKGDEGILRPAFDEQKDIYTKIIADLDSANNLFVTTRAMNFGTEILYGNNVTNWKRFCNSLQMRLLLRVSKRTEMNAMTRLRAMIDNPAKYPVFTSNDQAAVLKVTGLVPNVSPWGRAIDFTTFRAMGKFFLDQLNNLNDPRRDKFATTARPSTGTGNLGYMGIPSGYSGGESQFRYIPSNLNIALVTAPMICVLMPYAEVELIKSEVELFFNNTAASKAAYEKGVKASVEQWGAVMPATYFNTPDAAFNGTLERIMLQKYIALFFVDHQQWFEYRRTGFPVLPTADGMVNNKKVPVRYMYPINVRSTNTDNYNKAVQAMGGDNFNVKGWWEK</sequence>
<comment type="caution">
    <text evidence="2">The sequence shown here is derived from an EMBL/GenBank/DDBJ whole genome shotgun (WGS) entry which is preliminary data.</text>
</comment>
<dbReference type="Gene3D" id="1.25.40.390">
    <property type="match status" value="1"/>
</dbReference>
<keyword evidence="3" id="KW-1185">Reference proteome</keyword>
<dbReference type="Proteomes" id="UP000295741">
    <property type="component" value="Unassembled WGS sequence"/>
</dbReference>
<protein>
    <submittedName>
        <fullName evidence="2">SusD-like starch-binding protein associating with outer membrane</fullName>
    </submittedName>
</protein>